<evidence type="ECO:0000256" key="1">
    <source>
        <dbReference type="ARBA" id="ARBA00022679"/>
    </source>
</evidence>
<keyword evidence="4" id="KW-1185">Reference proteome</keyword>
<proteinExistence type="predicted"/>
<dbReference type="InterPro" id="IPR018357">
    <property type="entry name" value="Hexapep_transf_CS"/>
</dbReference>
<dbReference type="PANTHER" id="PTHR43300">
    <property type="entry name" value="ACETYLTRANSFERASE"/>
    <property type="match status" value="1"/>
</dbReference>
<dbReference type="NCBIfam" id="TIGR03570">
    <property type="entry name" value="NeuD_NnaD"/>
    <property type="match status" value="1"/>
</dbReference>
<dbReference type="InterPro" id="IPR020019">
    <property type="entry name" value="AcTrfase_PglD-like"/>
</dbReference>
<dbReference type="Proteomes" id="UP000629365">
    <property type="component" value="Unassembled WGS sequence"/>
</dbReference>
<dbReference type="EMBL" id="BMCM01000002">
    <property type="protein sequence ID" value="GGD72314.1"/>
    <property type="molecule type" value="Genomic_DNA"/>
</dbReference>
<gene>
    <name evidence="3" type="primary">pglB</name>
    <name evidence="3" type="ORF">GCM10007269_14300</name>
</gene>
<dbReference type="SUPFAM" id="SSF51161">
    <property type="entry name" value="Trimeric LpxA-like enzymes"/>
    <property type="match status" value="1"/>
</dbReference>
<protein>
    <submittedName>
        <fullName evidence="3">Pilus assembly protein</fullName>
    </submittedName>
</protein>
<evidence type="ECO:0000256" key="2">
    <source>
        <dbReference type="ARBA" id="ARBA00022737"/>
    </source>
</evidence>
<dbReference type="CDD" id="cd03360">
    <property type="entry name" value="LbH_AT_putative"/>
    <property type="match status" value="1"/>
</dbReference>
<evidence type="ECO:0000313" key="3">
    <source>
        <dbReference type="EMBL" id="GGD72314.1"/>
    </source>
</evidence>
<accession>A0ABQ1RK01</accession>
<sequence>MLAALAMSGRSAYGYLAPEPSARLSGLAHLGGDEFLDVLDPREVDIVNAMGSVSSTAARRRLHLAATSRGFTVVTIVHPRAFVDPSVSVPAGVQVMAGAVINAGAQIGTGALINSGAIVEHDTVIGEHAHVAPGALLAGDVVIEASAHIGMGAMVLQGLTVGSGSVVGAGAVVTHSVPADAIVVGVPARPFQELRAREHD</sequence>
<evidence type="ECO:0000313" key="4">
    <source>
        <dbReference type="Proteomes" id="UP000629365"/>
    </source>
</evidence>
<name>A0ABQ1RK01_9MICO</name>
<organism evidence="3 4">
    <name type="scientific">Microbacterium murale</name>
    <dbReference type="NCBI Taxonomy" id="1081040"/>
    <lineage>
        <taxon>Bacteria</taxon>
        <taxon>Bacillati</taxon>
        <taxon>Actinomycetota</taxon>
        <taxon>Actinomycetes</taxon>
        <taxon>Micrococcales</taxon>
        <taxon>Microbacteriaceae</taxon>
        <taxon>Microbacterium</taxon>
    </lineage>
</organism>
<dbReference type="Pfam" id="PF00132">
    <property type="entry name" value="Hexapep"/>
    <property type="match status" value="2"/>
</dbReference>
<dbReference type="PANTHER" id="PTHR43300:SF7">
    <property type="entry name" value="UDP-N-ACETYLBACILLOSAMINE N-ACETYLTRANSFERASE"/>
    <property type="match status" value="1"/>
</dbReference>
<dbReference type="InterPro" id="IPR001451">
    <property type="entry name" value="Hexapep"/>
</dbReference>
<comment type="caution">
    <text evidence="3">The sequence shown here is derived from an EMBL/GenBank/DDBJ whole genome shotgun (WGS) entry which is preliminary data.</text>
</comment>
<dbReference type="Gene3D" id="2.160.10.10">
    <property type="entry name" value="Hexapeptide repeat proteins"/>
    <property type="match status" value="1"/>
</dbReference>
<reference evidence="4" key="1">
    <citation type="journal article" date="2019" name="Int. J. Syst. Evol. Microbiol.">
        <title>The Global Catalogue of Microorganisms (GCM) 10K type strain sequencing project: providing services to taxonomists for standard genome sequencing and annotation.</title>
        <authorList>
            <consortium name="The Broad Institute Genomics Platform"/>
            <consortium name="The Broad Institute Genome Sequencing Center for Infectious Disease"/>
            <person name="Wu L."/>
            <person name="Ma J."/>
        </authorList>
    </citation>
    <scope>NUCLEOTIDE SEQUENCE [LARGE SCALE GENOMIC DNA]</scope>
    <source>
        <strain evidence="4">CCM 7640</strain>
    </source>
</reference>
<keyword evidence="1" id="KW-0808">Transferase</keyword>
<dbReference type="InterPro" id="IPR011004">
    <property type="entry name" value="Trimer_LpxA-like_sf"/>
</dbReference>
<dbReference type="PROSITE" id="PS00101">
    <property type="entry name" value="HEXAPEP_TRANSFERASES"/>
    <property type="match status" value="1"/>
</dbReference>
<keyword evidence="2" id="KW-0677">Repeat</keyword>
<dbReference type="InterPro" id="IPR050179">
    <property type="entry name" value="Trans_hexapeptide_repeat"/>
</dbReference>